<dbReference type="SUPFAM" id="SSF103647">
    <property type="entry name" value="TSP type-3 repeat"/>
    <property type="match status" value="1"/>
</dbReference>
<dbReference type="GO" id="GO:0016020">
    <property type="term" value="C:membrane"/>
    <property type="evidence" value="ECO:0007669"/>
    <property type="project" value="UniProtKB-UniRule"/>
</dbReference>
<evidence type="ECO:0000256" key="2">
    <source>
        <dbReference type="SAM" id="MobiDB-lite"/>
    </source>
</evidence>
<reference evidence="4 5" key="1">
    <citation type="journal article" date="2011" name="Stand. Genomic Sci.">
        <title>Complete genome sequence of Haliscomenobacter hydrossis type strain (O).</title>
        <authorList>
            <consortium name="US DOE Joint Genome Institute (JGI-PGF)"/>
            <person name="Daligault H."/>
            <person name="Lapidus A."/>
            <person name="Zeytun A."/>
            <person name="Nolan M."/>
            <person name="Lucas S."/>
            <person name="Del Rio T.G."/>
            <person name="Tice H."/>
            <person name="Cheng J.F."/>
            <person name="Tapia R."/>
            <person name="Han C."/>
            <person name="Goodwin L."/>
            <person name="Pitluck S."/>
            <person name="Liolios K."/>
            <person name="Pagani I."/>
            <person name="Ivanova N."/>
            <person name="Huntemann M."/>
            <person name="Mavromatis K."/>
            <person name="Mikhailova N."/>
            <person name="Pati A."/>
            <person name="Chen A."/>
            <person name="Palaniappan K."/>
            <person name="Land M."/>
            <person name="Hauser L."/>
            <person name="Brambilla E.M."/>
            <person name="Rohde M."/>
            <person name="Verbarg S."/>
            <person name="Goker M."/>
            <person name="Bristow J."/>
            <person name="Eisen J.A."/>
            <person name="Markowitz V."/>
            <person name="Hugenholtz P."/>
            <person name="Kyrpides N.C."/>
            <person name="Klenk H.P."/>
            <person name="Woyke T."/>
        </authorList>
    </citation>
    <scope>NUCLEOTIDE SEQUENCE [LARGE SCALE GENOMIC DNA]</scope>
    <source>
        <strain evidence="5">ATCC 27775 / DSM 1100 / LMG 10767 / O</strain>
    </source>
</reference>
<reference key="2">
    <citation type="submission" date="2011-04" db="EMBL/GenBank/DDBJ databases">
        <title>Complete sequence of chromosome of Haliscomenobacter hydrossis DSM 1100.</title>
        <authorList>
            <consortium name="US DOE Joint Genome Institute (JGI-PGF)"/>
            <person name="Lucas S."/>
            <person name="Han J."/>
            <person name="Lapidus A."/>
            <person name="Bruce D."/>
            <person name="Goodwin L."/>
            <person name="Pitluck S."/>
            <person name="Peters L."/>
            <person name="Kyrpides N."/>
            <person name="Mavromatis K."/>
            <person name="Ivanova N."/>
            <person name="Ovchinnikova G."/>
            <person name="Pagani I."/>
            <person name="Daligault H."/>
            <person name="Detter J.C."/>
            <person name="Han C."/>
            <person name="Land M."/>
            <person name="Hauser L."/>
            <person name="Markowitz V."/>
            <person name="Cheng J.-F."/>
            <person name="Hugenholtz P."/>
            <person name="Woyke T."/>
            <person name="Wu D."/>
            <person name="Verbarg S."/>
            <person name="Frueling A."/>
            <person name="Brambilla E."/>
            <person name="Klenk H.-P."/>
            <person name="Eisen J.A."/>
        </authorList>
    </citation>
    <scope>NUCLEOTIDE SEQUENCE</scope>
    <source>
        <strain>DSM 1100</strain>
    </source>
</reference>
<name>F4KXX6_HALH1</name>
<dbReference type="EMBL" id="CP002691">
    <property type="protein sequence ID" value="AEE52635.1"/>
    <property type="molecule type" value="Genomic_DNA"/>
</dbReference>
<dbReference type="HOGENOM" id="CLU_610681_0_0_10"/>
<dbReference type="PANTHER" id="PTHR30329">
    <property type="entry name" value="STATOR ELEMENT OF FLAGELLAR MOTOR COMPLEX"/>
    <property type="match status" value="1"/>
</dbReference>
<dbReference type="InterPro" id="IPR011250">
    <property type="entry name" value="OMP/PagP_B-barrel"/>
</dbReference>
<accession>F4KXX6</accession>
<feature type="region of interest" description="Disordered" evidence="2">
    <location>
        <begin position="24"/>
        <end position="47"/>
    </location>
</feature>
<feature type="region of interest" description="Disordered" evidence="2">
    <location>
        <begin position="291"/>
        <end position="358"/>
    </location>
</feature>
<keyword evidence="1" id="KW-0472">Membrane</keyword>
<dbReference type="KEGG" id="hhy:Halhy_4802"/>
<dbReference type="PANTHER" id="PTHR30329:SF21">
    <property type="entry name" value="LIPOPROTEIN YIAD-RELATED"/>
    <property type="match status" value="1"/>
</dbReference>
<keyword evidence="5" id="KW-1185">Reference proteome</keyword>
<protein>
    <submittedName>
        <fullName evidence="4">OmpA/MotB domain protein</fullName>
    </submittedName>
</protein>
<dbReference type="InterPro" id="IPR036737">
    <property type="entry name" value="OmpA-like_sf"/>
</dbReference>
<dbReference type="GO" id="GO:0005509">
    <property type="term" value="F:calcium ion binding"/>
    <property type="evidence" value="ECO:0007669"/>
    <property type="project" value="InterPro"/>
</dbReference>
<gene>
    <name evidence="4" type="ordered locus">Halhy_4802</name>
</gene>
<evidence type="ECO:0000259" key="3">
    <source>
        <dbReference type="PROSITE" id="PS51123"/>
    </source>
</evidence>
<organism evidence="4 5">
    <name type="scientific">Haliscomenobacter hydrossis (strain ATCC 27775 / DSM 1100 / LMG 10767 / O)</name>
    <dbReference type="NCBI Taxonomy" id="760192"/>
    <lineage>
        <taxon>Bacteria</taxon>
        <taxon>Pseudomonadati</taxon>
        <taxon>Bacteroidota</taxon>
        <taxon>Saprospiria</taxon>
        <taxon>Saprospirales</taxon>
        <taxon>Haliscomenobacteraceae</taxon>
        <taxon>Haliscomenobacter</taxon>
    </lineage>
</organism>
<dbReference type="SUPFAM" id="SSF56925">
    <property type="entry name" value="OMPA-like"/>
    <property type="match status" value="1"/>
</dbReference>
<dbReference type="InterPro" id="IPR006665">
    <property type="entry name" value="OmpA-like"/>
</dbReference>
<dbReference type="Proteomes" id="UP000008461">
    <property type="component" value="Chromosome"/>
</dbReference>
<proteinExistence type="predicted"/>
<dbReference type="Pfam" id="PF00691">
    <property type="entry name" value="OmpA"/>
    <property type="match status" value="1"/>
</dbReference>
<sequence length="508" mass="55632">MLMFLLIFCTGLVWGQDAIESKEDNAKAEKPAKVKAEKPEKVAKEKPQTTGLAIPKNMFEFGLNGGATILGSDVTPKPSYGAGFHIRKAVDYVFSLRADFLYADLKGMNPVSNIERDFNTTWMSGTGYGVMSLNSLRWDKAVRPTNLYIMGGVGANTFEARSFNTDDNLRVFDTLEHDFAPHVGLGAGISFRLGKKVNIALEEQAFMVFGGRADRIDNIAPTNSRSNFRDVVSFTNLSINFNLGNASSHTEPLYWINPLDGVLNSIDDKINQRTTGLIKDEDGDGVLDAIDQDPNTPAGAMVDTKGRTLDSDRDGVPDHIDKEPFYMPQPNEKVDEQGVVTNPQPGSPGRPGGPGGVTEERVKELIDQALQNYQIADNRSNAAEWFLPMLHFPSSTAVIKYSDYGNLAGVGRMLKANPSIRLVVTGFTDSTGSESINNQLSYDRAKNVIEHLMNNHGIARGRFVLQWKGSADNLVPTSSSYMNRRAEFRIAGPGDVEQDPPAPKEGGY</sequence>
<dbReference type="InterPro" id="IPR050330">
    <property type="entry name" value="Bact_OuterMem_StrucFunc"/>
</dbReference>
<dbReference type="InterPro" id="IPR028974">
    <property type="entry name" value="TSP_type-3_rpt"/>
</dbReference>
<dbReference type="STRING" id="760192.Halhy_4802"/>
<dbReference type="PROSITE" id="PS51123">
    <property type="entry name" value="OMPA_2"/>
    <property type="match status" value="1"/>
</dbReference>
<dbReference type="SUPFAM" id="SSF103088">
    <property type="entry name" value="OmpA-like"/>
    <property type="match status" value="1"/>
</dbReference>
<feature type="compositionally biased region" description="Basic and acidic residues" evidence="2">
    <location>
        <begin position="304"/>
        <end position="324"/>
    </location>
</feature>
<evidence type="ECO:0000256" key="1">
    <source>
        <dbReference type="PROSITE-ProRule" id="PRU00473"/>
    </source>
</evidence>
<dbReference type="Gene3D" id="3.30.1330.60">
    <property type="entry name" value="OmpA-like domain"/>
    <property type="match status" value="1"/>
</dbReference>
<dbReference type="eggNOG" id="COG2885">
    <property type="taxonomic scope" value="Bacteria"/>
</dbReference>
<feature type="domain" description="OmpA-like" evidence="3">
    <location>
        <begin position="379"/>
        <end position="494"/>
    </location>
</feature>
<evidence type="ECO:0000313" key="4">
    <source>
        <dbReference type="EMBL" id="AEE52635.1"/>
    </source>
</evidence>
<dbReference type="CDD" id="cd07185">
    <property type="entry name" value="OmpA_C-like"/>
    <property type="match status" value="1"/>
</dbReference>
<evidence type="ECO:0000313" key="5">
    <source>
        <dbReference type="Proteomes" id="UP000008461"/>
    </source>
</evidence>
<dbReference type="AlphaFoldDB" id="F4KXX6"/>